<dbReference type="GO" id="GO:0071281">
    <property type="term" value="P:cellular response to iron ion"/>
    <property type="evidence" value="ECO:0007669"/>
    <property type="project" value="TreeGrafter"/>
</dbReference>
<protein>
    <submittedName>
        <fullName evidence="4">Cobalamin-binding protein</fullName>
    </submittedName>
</protein>
<organism evidence="4 5">
    <name type="scientific">Candidatus Aquitaenariimonas noxiae</name>
    <dbReference type="NCBI Taxonomy" id="1974741"/>
    <lineage>
        <taxon>Bacteria</taxon>
        <taxon>Pseudomonadati</taxon>
        <taxon>Candidatus Omnitrophota</taxon>
        <taxon>Candidatus Aquitaenariimonas</taxon>
    </lineage>
</organism>
<evidence type="ECO:0000256" key="2">
    <source>
        <dbReference type="SAM" id="SignalP"/>
    </source>
</evidence>
<evidence type="ECO:0000256" key="1">
    <source>
        <dbReference type="ARBA" id="ARBA00022729"/>
    </source>
</evidence>
<dbReference type="Pfam" id="PF01497">
    <property type="entry name" value="Peripla_BP_2"/>
    <property type="match status" value="1"/>
</dbReference>
<comment type="caution">
    <text evidence="4">The sequence shown here is derived from an EMBL/GenBank/DDBJ whole genome shotgun (WGS) entry which is preliminary data.</text>
</comment>
<evidence type="ECO:0000313" key="4">
    <source>
        <dbReference type="EMBL" id="PIU41626.1"/>
    </source>
</evidence>
<reference evidence="4 5" key="1">
    <citation type="submission" date="2017-09" db="EMBL/GenBank/DDBJ databases">
        <title>Depth-based differentiation of microbial function through sediment-hosted aquifers and enrichment of novel symbionts in the deep terrestrial subsurface.</title>
        <authorList>
            <person name="Probst A.J."/>
            <person name="Ladd B."/>
            <person name="Jarett J.K."/>
            <person name="Geller-Mcgrath D.E."/>
            <person name="Sieber C.M."/>
            <person name="Emerson J.B."/>
            <person name="Anantharaman K."/>
            <person name="Thomas B.C."/>
            <person name="Malmstrom R."/>
            <person name="Stieglmeier M."/>
            <person name="Klingl A."/>
            <person name="Woyke T."/>
            <person name="Ryan C.M."/>
            <person name="Banfield J.F."/>
        </authorList>
    </citation>
    <scope>NUCLEOTIDE SEQUENCE [LARGE SCALE GENOMIC DNA]</scope>
    <source>
        <strain evidence="4">CG07_land_8_20_14_0_80_42_15</strain>
    </source>
</reference>
<name>A0A2J0L2Z5_9BACT</name>
<evidence type="ECO:0000313" key="5">
    <source>
        <dbReference type="Proteomes" id="UP000230052"/>
    </source>
</evidence>
<dbReference type="PROSITE" id="PS50983">
    <property type="entry name" value="FE_B12_PBP"/>
    <property type="match status" value="1"/>
</dbReference>
<dbReference type="NCBIfam" id="NF038402">
    <property type="entry name" value="TroA_like"/>
    <property type="match status" value="1"/>
</dbReference>
<dbReference type="SUPFAM" id="SSF53807">
    <property type="entry name" value="Helical backbone' metal receptor"/>
    <property type="match status" value="1"/>
</dbReference>
<dbReference type="EMBL" id="PEWV01000041">
    <property type="protein sequence ID" value="PIU41626.1"/>
    <property type="molecule type" value="Genomic_DNA"/>
</dbReference>
<accession>A0A2J0L2Z5</accession>
<dbReference type="AlphaFoldDB" id="A0A2J0L2Z5"/>
<dbReference type="InterPro" id="IPR054828">
    <property type="entry name" value="Vit_B12_bind_prot"/>
</dbReference>
<dbReference type="PANTHER" id="PTHR30535">
    <property type="entry name" value="VITAMIN B12-BINDING PROTEIN"/>
    <property type="match status" value="1"/>
</dbReference>
<feature type="chain" id="PRO_5014397402" evidence="2">
    <location>
        <begin position="21"/>
        <end position="282"/>
    </location>
</feature>
<dbReference type="CDD" id="cd01144">
    <property type="entry name" value="BtuF"/>
    <property type="match status" value="1"/>
</dbReference>
<evidence type="ECO:0000259" key="3">
    <source>
        <dbReference type="PROSITE" id="PS50983"/>
    </source>
</evidence>
<sequence length="282" mass="31396">MKNRLLITSFVLASFLFCAAHSFSSSIPEPRIISLAPSTTEILFALGLDDEIVGVSSFCDYPPKALTKEKVGTFSQPNVEKILSLRPDIIFCTGLEQAPVITRLRQLNLKVYVSDPSNFVELFNSIKEIGRLTDTEKEADSLIEGMNKGMEEIISEAKSIPEGKKVKVFVEIWSSPLMTAGRGSFIGELIALAGGINIAYDVKRPYSYFSPEQVLKRDPDCIILAYMDKKDPVKTAGERFGWSSIAAVKNNRVYNDISPDLFLRPGPRLVEGLKEIHERLYP</sequence>
<feature type="domain" description="Fe/B12 periplasmic-binding" evidence="3">
    <location>
        <begin position="31"/>
        <end position="282"/>
    </location>
</feature>
<dbReference type="Proteomes" id="UP000230052">
    <property type="component" value="Unassembled WGS sequence"/>
</dbReference>
<feature type="signal peptide" evidence="2">
    <location>
        <begin position="1"/>
        <end position="20"/>
    </location>
</feature>
<keyword evidence="1 2" id="KW-0732">Signal</keyword>
<dbReference type="Gene3D" id="3.40.50.1980">
    <property type="entry name" value="Nitrogenase molybdenum iron protein domain"/>
    <property type="match status" value="2"/>
</dbReference>
<gene>
    <name evidence="4" type="ORF">COS99_04325</name>
</gene>
<dbReference type="PANTHER" id="PTHR30535:SF34">
    <property type="entry name" value="MOLYBDATE-BINDING PROTEIN MOLA"/>
    <property type="match status" value="1"/>
</dbReference>
<dbReference type="InterPro" id="IPR050902">
    <property type="entry name" value="ABC_Transporter_SBP"/>
</dbReference>
<proteinExistence type="predicted"/>
<dbReference type="InterPro" id="IPR002491">
    <property type="entry name" value="ABC_transptr_periplasmic_BD"/>
</dbReference>